<organism evidence="3">
    <name type="scientific">Volvox carteri f. nagariensis</name>
    <dbReference type="NCBI Taxonomy" id="3068"/>
    <lineage>
        <taxon>Eukaryota</taxon>
        <taxon>Viridiplantae</taxon>
        <taxon>Chlorophyta</taxon>
        <taxon>core chlorophytes</taxon>
        <taxon>Chlorophyceae</taxon>
        <taxon>CS clade</taxon>
        <taxon>Chlamydomonadales</taxon>
        <taxon>Volvocaceae</taxon>
        <taxon>Volvox</taxon>
    </lineage>
</organism>
<dbReference type="eggNOG" id="KOG3961">
    <property type="taxonomic scope" value="Eukaryota"/>
</dbReference>
<dbReference type="STRING" id="3068.D8UDT2"/>
<dbReference type="GO" id="GO:0030544">
    <property type="term" value="F:Hsp70 protein binding"/>
    <property type="evidence" value="ECO:0007669"/>
    <property type="project" value="TreeGrafter"/>
</dbReference>
<dbReference type="KEGG" id="vcn:VOLCADRAFT_107402"/>
<feature type="compositionally biased region" description="Polar residues" evidence="1">
    <location>
        <begin position="1"/>
        <end position="22"/>
    </location>
</feature>
<gene>
    <name evidence="2" type="ORF">VOLCADRAFT_107402</name>
</gene>
<accession>D8UDT2</accession>
<dbReference type="Proteomes" id="UP000001058">
    <property type="component" value="Unassembled WGS sequence"/>
</dbReference>
<dbReference type="PANTHER" id="PTHR21207">
    <property type="entry name" value="PARKIN COREGULATED GENE PROTEIN PARK2 COREGULATED"/>
    <property type="match status" value="1"/>
</dbReference>
<evidence type="ECO:0000256" key="1">
    <source>
        <dbReference type="SAM" id="MobiDB-lite"/>
    </source>
</evidence>
<sequence>MNVSAQQQATRSQRPSTASPRLQGNARADRSQNVAGQPASAKQMMAFLDSAERAAAKQRQPSIYPSSSDAELKAVGPQSGSPPRRQRPKSAAPLRTPGGAKNPTTPRQHGKISLYDHGTADSPPHQIPGPVILRDLDKPRLGFPTRPPEEFLKAGEGLSVRQRNTLKQHLKRNPVNVVPVLFSVHITTMLDVPTWLPIFIDGVREYDEPYRFLAIRGSEELLLKAGDTLHTFATALVPPIKSCLDTREPTVVAVVLQLMSAALSTDPRVAQEWVPHYWMFAQVLNLFRSRGGGLVVEMGYNSRAVASCRRLAAEFMTAFEVAGGELATAAVRRYSPGHDPAVTDASMARAAAKAAAKEAEAGKTPGTFKPFTLF</sequence>
<dbReference type="Pfam" id="PF10274">
    <property type="entry name" value="ParcG"/>
    <property type="match status" value="1"/>
</dbReference>
<proteinExistence type="predicted"/>
<evidence type="ECO:0000313" key="3">
    <source>
        <dbReference type="Proteomes" id="UP000001058"/>
    </source>
</evidence>
<feature type="region of interest" description="Disordered" evidence="1">
    <location>
        <begin position="1"/>
        <end position="136"/>
    </location>
</feature>
<name>D8UDT2_VOLCA</name>
<dbReference type="GO" id="GO:0051879">
    <property type="term" value="F:Hsp90 protein binding"/>
    <property type="evidence" value="ECO:0007669"/>
    <property type="project" value="TreeGrafter"/>
</dbReference>
<dbReference type="AlphaFoldDB" id="D8UDT2"/>
<feature type="compositionally biased region" description="Polar residues" evidence="1">
    <location>
        <begin position="59"/>
        <end position="69"/>
    </location>
</feature>
<dbReference type="GeneID" id="9622616"/>
<dbReference type="InterPro" id="IPR019399">
    <property type="entry name" value="Parkin_co-regulated_protein"/>
</dbReference>
<dbReference type="OrthoDB" id="5954824at2759"/>
<dbReference type="PANTHER" id="PTHR21207:SF2">
    <property type="entry name" value="PARKIN COREGULATED GENE PROTEIN"/>
    <property type="match status" value="1"/>
</dbReference>
<protein>
    <submittedName>
        <fullName evidence="2">Uncharacterized protein</fullName>
    </submittedName>
</protein>
<reference evidence="2 3" key="1">
    <citation type="journal article" date="2010" name="Science">
        <title>Genomic analysis of organismal complexity in the multicellular green alga Volvox carteri.</title>
        <authorList>
            <person name="Prochnik S.E."/>
            <person name="Umen J."/>
            <person name="Nedelcu A.M."/>
            <person name="Hallmann A."/>
            <person name="Miller S.M."/>
            <person name="Nishii I."/>
            <person name="Ferris P."/>
            <person name="Kuo A."/>
            <person name="Mitros T."/>
            <person name="Fritz-Laylin L.K."/>
            <person name="Hellsten U."/>
            <person name="Chapman J."/>
            <person name="Simakov O."/>
            <person name="Rensing S.A."/>
            <person name="Terry A."/>
            <person name="Pangilinan J."/>
            <person name="Kapitonov V."/>
            <person name="Jurka J."/>
            <person name="Salamov A."/>
            <person name="Shapiro H."/>
            <person name="Schmutz J."/>
            <person name="Grimwood J."/>
            <person name="Lindquist E."/>
            <person name="Lucas S."/>
            <person name="Grigoriev I.V."/>
            <person name="Schmitt R."/>
            <person name="Kirk D."/>
            <person name="Rokhsar D.S."/>
        </authorList>
    </citation>
    <scope>NUCLEOTIDE SEQUENCE [LARGE SCALE GENOMIC DNA]</scope>
    <source>
        <strain evidence="3">f. Nagariensis / Eve</strain>
    </source>
</reference>
<dbReference type="RefSeq" id="XP_002956795.1">
    <property type="nucleotide sequence ID" value="XM_002956749.1"/>
</dbReference>
<dbReference type="InParanoid" id="D8UDT2"/>
<keyword evidence="3" id="KW-1185">Reference proteome</keyword>
<evidence type="ECO:0000313" key="2">
    <source>
        <dbReference type="EMBL" id="EFJ42098.1"/>
    </source>
</evidence>
<dbReference type="EMBL" id="GL378386">
    <property type="protein sequence ID" value="EFJ42098.1"/>
    <property type="molecule type" value="Genomic_DNA"/>
</dbReference>